<dbReference type="AlphaFoldDB" id="A0A0B4CQT5"/>
<evidence type="ECO:0000259" key="2">
    <source>
        <dbReference type="Pfam" id="PF00144"/>
    </source>
</evidence>
<evidence type="ECO:0000313" key="4">
    <source>
        <dbReference type="Proteomes" id="UP000031202"/>
    </source>
</evidence>
<name>A0A0B4CQT5_9MICO</name>
<gene>
    <name evidence="3" type="ORF">RM52_05170</name>
</gene>
<dbReference type="InterPro" id="IPR012338">
    <property type="entry name" value="Beta-lactam/transpept-like"/>
</dbReference>
<dbReference type="RefSeq" id="WP_039413964.1">
    <property type="nucleotide sequence ID" value="NZ_JWSZ01000006.1"/>
</dbReference>
<dbReference type="PROSITE" id="PS51257">
    <property type="entry name" value="PROKAR_LIPOPROTEIN"/>
    <property type="match status" value="1"/>
</dbReference>
<evidence type="ECO:0000256" key="1">
    <source>
        <dbReference type="SAM" id="SignalP"/>
    </source>
</evidence>
<sequence length="420" mass="42408">MRALRRSRRLAAMAGTLALALALAACSSSQTVSLPLPDQVDAAIGGDVQAQLQTAVERAVAASGASGAIVGVRVPWAGVWDAGVGTVAPGGAAVNDAMTFHAGAATRSMTCDVLYGLVHDGVVSLDDPVGKYVTGLGDQGARDGLTLGQLCDSTSGIGAYDATVDARMRATPSRVWTPRELMAFGMSQASNVQPGTVFADSDTGYVLLGFALERATSKTAAQLYQQYVFGPNGMTSTSLPDNGTADLNGLWTGAAADGTAACTAPTPIVGLSSSAGFTASGVISDLADMGRYVQALAMGLRPYDAPGRFENPLPAVANGPSWFTARGGSYQAGSLIGQYGSVPGALTAAFADRTTGMSVVVTLNNSRASADLVRSLAWELAAIASKAPAAAGRTAPQAGLPWTAEDMAAQVTAAAVCPIP</sequence>
<accession>A0A0B4CQT5</accession>
<keyword evidence="1" id="KW-0732">Signal</keyword>
<dbReference type="InterPro" id="IPR001466">
    <property type="entry name" value="Beta-lactam-related"/>
</dbReference>
<reference evidence="3 4" key="1">
    <citation type="submission" date="2014-12" db="EMBL/GenBank/DDBJ databases">
        <title>Genome sequencing of Microbacterium hominis TPW29.</title>
        <authorList>
            <person name="Tan P.W."/>
            <person name="Chan K.-G."/>
        </authorList>
    </citation>
    <scope>NUCLEOTIDE SEQUENCE [LARGE SCALE GENOMIC DNA]</scope>
    <source>
        <strain evidence="3 4">TPW29</strain>
    </source>
</reference>
<protein>
    <submittedName>
        <fullName evidence="3">Beta-lactamase</fullName>
    </submittedName>
</protein>
<dbReference type="SUPFAM" id="SSF56601">
    <property type="entry name" value="beta-lactamase/transpeptidase-like"/>
    <property type="match status" value="1"/>
</dbReference>
<dbReference type="PANTHER" id="PTHR46825:SF7">
    <property type="entry name" value="D-ALANYL-D-ALANINE CARBOXYPEPTIDASE"/>
    <property type="match status" value="1"/>
</dbReference>
<dbReference type="PANTHER" id="PTHR46825">
    <property type="entry name" value="D-ALANYL-D-ALANINE-CARBOXYPEPTIDASE/ENDOPEPTIDASE AMPH"/>
    <property type="match status" value="1"/>
</dbReference>
<dbReference type="Proteomes" id="UP000031202">
    <property type="component" value="Unassembled WGS sequence"/>
</dbReference>
<dbReference type="Pfam" id="PF00144">
    <property type="entry name" value="Beta-lactamase"/>
    <property type="match status" value="1"/>
</dbReference>
<feature type="chain" id="PRO_5039550131" evidence="1">
    <location>
        <begin position="25"/>
        <end position="420"/>
    </location>
</feature>
<evidence type="ECO:0000313" key="3">
    <source>
        <dbReference type="EMBL" id="KIC58762.1"/>
    </source>
</evidence>
<proteinExistence type="predicted"/>
<dbReference type="Gene3D" id="3.40.710.10">
    <property type="entry name" value="DD-peptidase/beta-lactamase superfamily"/>
    <property type="match status" value="1"/>
</dbReference>
<feature type="domain" description="Beta-lactamase-related" evidence="2">
    <location>
        <begin position="54"/>
        <end position="368"/>
    </location>
</feature>
<comment type="caution">
    <text evidence="3">The sequence shown here is derived from an EMBL/GenBank/DDBJ whole genome shotgun (WGS) entry which is preliminary data.</text>
</comment>
<dbReference type="EMBL" id="JWSZ01000006">
    <property type="protein sequence ID" value="KIC58762.1"/>
    <property type="molecule type" value="Genomic_DNA"/>
</dbReference>
<feature type="signal peptide" evidence="1">
    <location>
        <begin position="1"/>
        <end position="24"/>
    </location>
</feature>
<dbReference type="InterPro" id="IPR050491">
    <property type="entry name" value="AmpC-like"/>
</dbReference>
<organism evidence="3 4">
    <name type="scientific">Microbacterium hominis</name>
    <dbReference type="NCBI Taxonomy" id="162426"/>
    <lineage>
        <taxon>Bacteria</taxon>
        <taxon>Bacillati</taxon>
        <taxon>Actinomycetota</taxon>
        <taxon>Actinomycetes</taxon>
        <taxon>Micrococcales</taxon>
        <taxon>Microbacteriaceae</taxon>
        <taxon>Microbacterium</taxon>
    </lineage>
</organism>